<feature type="transmembrane region" description="Helical" evidence="1">
    <location>
        <begin position="48"/>
        <end position="67"/>
    </location>
</feature>
<feature type="transmembrane region" description="Helical" evidence="1">
    <location>
        <begin position="21"/>
        <end position="42"/>
    </location>
</feature>
<organism evidence="2 3">
    <name type="scientific">Corynebacterium accolens</name>
    <dbReference type="NCBI Taxonomy" id="38284"/>
    <lineage>
        <taxon>Bacteria</taxon>
        <taxon>Bacillati</taxon>
        <taxon>Actinomycetota</taxon>
        <taxon>Actinomycetes</taxon>
        <taxon>Mycobacteriales</taxon>
        <taxon>Corynebacteriaceae</taxon>
        <taxon>Corynebacterium</taxon>
    </lineage>
</organism>
<dbReference type="AlphaFoldDB" id="A0A2A4AKR7"/>
<proteinExistence type="predicted"/>
<comment type="caution">
    <text evidence="2">The sequence shown here is derived from an EMBL/GenBank/DDBJ whole genome shotgun (WGS) entry which is preliminary data.</text>
</comment>
<accession>A0A2A4AKR7</accession>
<name>A0A2A4AKR7_9CORY</name>
<dbReference type="Pfam" id="PF06166">
    <property type="entry name" value="DUF979"/>
    <property type="match status" value="1"/>
</dbReference>
<keyword evidence="1" id="KW-0472">Membrane</keyword>
<evidence type="ECO:0000256" key="1">
    <source>
        <dbReference type="SAM" id="Phobius"/>
    </source>
</evidence>
<gene>
    <name evidence="2" type="ORF">COM45_06895</name>
</gene>
<keyword evidence="1" id="KW-0812">Transmembrane</keyword>
<keyword evidence="1" id="KW-1133">Transmembrane helix</keyword>
<dbReference type="EMBL" id="NWBP01000022">
    <property type="protein sequence ID" value="PCC82880.1"/>
    <property type="molecule type" value="Genomic_DNA"/>
</dbReference>
<reference evidence="2 3" key="1">
    <citation type="submission" date="2017-09" db="EMBL/GenBank/DDBJ databases">
        <title>Draft Genome Sequence of Corynebacterium accolens AH4003.</title>
        <authorList>
            <person name="Chen Y."/>
            <person name="Oosthuysen W.F."/>
            <person name="Kelley S."/>
            <person name="Horswill A."/>
        </authorList>
    </citation>
    <scope>NUCLEOTIDE SEQUENCE [LARGE SCALE GENOMIC DNA]</scope>
    <source>
        <strain evidence="2 3">AH4003</strain>
    </source>
</reference>
<sequence length="68" mass="7418">MQEALLWSVIAYCSSNALFTVVMGNAFAAFPIMTAAIGWPVLVENFNGNPTAIIMLVSITIMMRVFAF</sequence>
<evidence type="ECO:0000313" key="2">
    <source>
        <dbReference type="EMBL" id="PCC82880.1"/>
    </source>
</evidence>
<dbReference type="InterPro" id="IPR009323">
    <property type="entry name" value="DUF979"/>
</dbReference>
<evidence type="ECO:0000313" key="3">
    <source>
        <dbReference type="Proteomes" id="UP000218690"/>
    </source>
</evidence>
<protein>
    <submittedName>
        <fullName evidence="2">DUF979 domain-containing protein</fullName>
    </submittedName>
</protein>
<dbReference type="Proteomes" id="UP000218690">
    <property type="component" value="Unassembled WGS sequence"/>
</dbReference>